<reference evidence="3" key="1">
    <citation type="journal article" date="2019" name="Int. J. Syst. Evol. Microbiol.">
        <title>The Global Catalogue of Microorganisms (GCM) 10K type strain sequencing project: providing services to taxonomists for standard genome sequencing and annotation.</title>
        <authorList>
            <consortium name="The Broad Institute Genomics Platform"/>
            <consortium name="The Broad Institute Genome Sequencing Center for Infectious Disease"/>
            <person name="Wu L."/>
            <person name="Ma J."/>
        </authorList>
    </citation>
    <scope>NUCLEOTIDE SEQUENCE [LARGE SCALE GENOMIC DNA]</scope>
    <source>
        <strain evidence="3">KCTC 42964</strain>
    </source>
</reference>
<organism evidence="2 3">
    <name type="scientific">Marinibaculum pumilum</name>
    <dbReference type="NCBI Taxonomy" id="1766165"/>
    <lineage>
        <taxon>Bacteria</taxon>
        <taxon>Pseudomonadati</taxon>
        <taxon>Pseudomonadota</taxon>
        <taxon>Alphaproteobacteria</taxon>
        <taxon>Rhodospirillales</taxon>
        <taxon>Rhodospirillaceae</taxon>
        <taxon>Marinibaculum</taxon>
    </lineage>
</organism>
<evidence type="ECO:0000313" key="3">
    <source>
        <dbReference type="Proteomes" id="UP001595528"/>
    </source>
</evidence>
<dbReference type="Proteomes" id="UP001595528">
    <property type="component" value="Unassembled WGS sequence"/>
</dbReference>
<evidence type="ECO:0008006" key="4">
    <source>
        <dbReference type="Google" id="ProtNLM"/>
    </source>
</evidence>
<feature type="region of interest" description="Disordered" evidence="1">
    <location>
        <begin position="1"/>
        <end position="22"/>
    </location>
</feature>
<proteinExistence type="predicted"/>
<comment type="caution">
    <text evidence="2">The sequence shown here is derived from an EMBL/GenBank/DDBJ whole genome shotgun (WGS) entry which is preliminary data.</text>
</comment>
<gene>
    <name evidence="2" type="ORF">ACFOGJ_20145</name>
</gene>
<evidence type="ECO:0000256" key="1">
    <source>
        <dbReference type="SAM" id="MobiDB-lite"/>
    </source>
</evidence>
<dbReference type="EMBL" id="JBHRTR010000034">
    <property type="protein sequence ID" value="MFC3229570.1"/>
    <property type="molecule type" value="Genomic_DNA"/>
</dbReference>
<sequence length="350" mass="39260">MTKPPFSIGCNGRGAQASSIDRPVSLEEPPLEEQFRLVAETGVFDHFDRLPLPDQLPAYRALVERHALPVRTASWFYRLGEDEPLIGRNLQIAAEIGATMHNMMIFTHHAAGHVVTDDELVDCYLRSYDEGAKLGVEPAYELHVNMWSEDFRRVTPVAEAVMRRGVPFNYVLDYSHGIFKIGNPAEQEISGVRADVEAGRLILDPFEPGNLVDEWLDMGIVRWLQVRAAVPNGPPNIWSLHEPGRGLAALPDDPDQAGKPGRGIMYPFTKPAPGEWHSPWHAWMLEPCKEVVRKVLRHHRDTPDSRLDFVTTEMINLPDYGHNARFSLIGQNAAIAAFVRDSWAEIAPEG</sequence>
<dbReference type="InterPro" id="IPR036237">
    <property type="entry name" value="Xyl_isomerase-like_sf"/>
</dbReference>
<accession>A0ABV7L4G0</accession>
<dbReference type="SUPFAM" id="SSF51658">
    <property type="entry name" value="Xylose isomerase-like"/>
    <property type="match status" value="1"/>
</dbReference>
<dbReference type="Gene3D" id="3.20.20.150">
    <property type="entry name" value="Divalent-metal-dependent TIM barrel enzymes"/>
    <property type="match status" value="1"/>
</dbReference>
<name>A0ABV7L4G0_9PROT</name>
<dbReference type="RefSeq" id="WP_379903898.1">
    <property type="nucleotide sequence ID" value="NZ_JBHRTR010000034.1"/>
</dbReference>
<keyword evidence="3" id="KW-1185">Reference proteome</keyword>
<protein>
    <recommendedName>
        <fullName evidence="4">Xylose isomerase</fullName>
    </recommendedName>
</protein>
<evidence type="ECO:0000313" key="2">
    <source>
        <dbReference type="EMBL" id="MFC3229570.1"/>
    </source>
</evidence>